<evidence type="ECO:0000313" key="5">
    <source>
        <dbReference type="EMBL" id="SVC38160.1"/>
    </source>
</evidence>
<keyword evidence="2" id="KW-0677">Repeat</keyword>
<proteinExistence type="predicted"/>
<reference evidence="5" key="1">
    <citation type="submission" date="2018-05" db="EMBL/GenBank/DDBJ databases">
        <authorList>
            <person name="Lanie J.A."/>
            <person name="Ng W.-L."/>
            <person name="Kazmierczak K.M."/>
            <person name="Andrzejewski T.M."/>
            <person name="Davidsen T.M."/>
            <person name="Wayne K.J."/>
            <person name="Tettelin H."/>
            <person name="Glass J.I."/>
            <person name="Rusch D."/>
            <person name="Podicherti R."/>
            <person name="Tsui H.-C.T."/>
            <person name="Winkler M.E."/>
        </authorList>
    </citation>
    <scope>NUCLEOTIDE SEQUENCE</scope>
</reference>
<dbReference type="AlphaFoldDB" id="A0A382LNG1"/>
<accession>A0A382LNG1</accession>
<name>A0A382LNG1_9ZZZZ</name>
<evidence type="ECO:0000256" key="3">
    <source>
        <dbReference type="ARBA" id="ARBA00023157"/>
    </source>
</evidence>
<dbReference type="GO" id="GO:0003824">
    <property type="term" value="F:catalytic activity"/>
    <property type="evidence" value="ECO:0007669"/>
    <property type="project" value="InterPro"/>
</dbReference>
<dbReference type="InterPro" id="IPR051916">
    <property type="entry name" value="GPI-anchor_lipid_remodeler"/>
</dbReference>
<dbReference type="Pfam" id="PF13948">
    <property type="entry name" value="DUF4215"/>
    <property type="match status" value="1"/>
</dbReference>
<organism evidence="5">
    <name type="scientific">marine metagenome</name>
    <dbReference type="NCBI Taxonomy" id="408172"/>
    <lineage>
        <taxon>unclassified sequences</taxon>
        <taxon>metagenomes</taxon>
        <taxon>ecological metagenomes</taxon>
    </lineage>
</organism>
<keyword evidence="3" id="KW-1015">Disulfide bond</keyword>
<dbReference type="GO" id="GO:0006506">
    <property type="term" value="P:GPI anchor biosynthetic process"/>
    <property type="evidence" value="ECO:0007669"/>
    <property type="project" value="TreeGrafter"/>
</dbReference>
<dbReference type="PANTHER" id="PTHR14859">
    <property type="entry name" value="CALCOFLUOR WHITE HYPERSENSITIVE PROTEIN PRECURSOR"/>
    <property type="match status" value="1"/>
</dbReference>
<dbReference type="InterPro" id="IPR005135">
    <property type="entry name" value="Endo/exonuclease/phosphatase"/>
</dbReference>
<protein>
    <recommendedName>
        <fullName evidence="4">Endonuclease/exonuclease/phosphatase domain-containing protein</fullName>
    </recommendedName>
</protein>
<dbReference type="EMBL" id="UINC01088167">
    <property type="protein sequence ID" value="SVC38160.1"/>
    <property type="molecule type" value="Genomic_DNA"/>
</dbReference>
<sequence length="397" mass="42211">MACFKVKASKGQALHQPLSGLHTNGRFGPLSLDTKKVALLCVPTTAVQGCGDGVLQEGEQCDDGNKASGDGCSATCQSELPLTIKVVNMNILHNITQGNVGFNQLTDRLTLLADELAITDPDIVTLQEVVLGATDASRHLAEDLAERYGMTFHHESYGATAGNAVLSRWPMVVAETVRLPSEETVAYHPDRRFAARIVVNSPIGPIDVYSMHMCAGSIGCSSADRVVQMGEFIDFVESTHTSRHPAIVGGDFNSHLGTTQDSNPTSGPSMQAMLDRGWSPVFDGTDAPCSPPGDRSGCTDGISDLTVAIDTTAVRIDNVLLVPGSSSDPRGPTTVAAETGSTTRFADQPYLDPNPRCEFTPRNYCNDLPDCGLLEPAVYCGRSGFCQTIMPCVEDSD</sequence>
<dbReference type="NCBIfam" id="TIGR02232">
    <property type="entry name" value="myxo_disulf_rpt"/>
    <property type="match status" value="1"/>
</dbReference>
<dbReference type="Pfam" id="PF03372">
    <property type="entry name" value="Exo_endo_phos"/>
    <property type="match status" value="1"/>
</dbReference>
<evidence type="ECO:0000259" key="4">
    <source>
        <dbReference type="Pfam" id="PF03372"/>
    </source>
</evidence>
<dbReference type="SUPFAM" id="SSF56219">
    <property type="entry name" value="DNase I-like"/>
    <property type="match status" value="1"/>
</dbReference>
<dbReference type="GO" id="GO:0016020">
    <property type="term" value="C:membrane"/>
    <property type="evidence" value="ECO:0007669"/>
    <property type="project" value="GOC"/>
</dbReference>
<dbReference type="InterPro" id="IPR011936">
    <property type="entry name" value="Myxo_disulph_rpt"/>
</dbReference>
<dbReference type="PANTHER" id="PTHR14859:SF0">
    <property type="entry name" value="ENDONUCLEASE_EXONUCLEASE_PHOSPHATASE FAMILY PROTEIN, EXPRESSED"/>
    <property type="match status" value="1"/>
</dbReference>
<gene>
    <name evidence="5" type="ORF">METZ01_LOCUS291014</name>
</gene>
<evidence type="ECO:0000256" key="2">
    <source>
        <dbReference type="ARBA" id="ARBA00022737"/>
    </source>
</evidence>
<evidence type="ECO:0000256" key="1">
    <source>
        <dbReference type="ARBA" id="ARBA00022729"/>
    </source>
</evidence>
<feature type="non-terminal residue" evidence="5">
    <location>
        <position position="397"/>
    </location>
</feature>
<keyword evidence="1" id="KW-0732">Signal</keyword>
<dbReference type="Gene3D" id="3.60.10.10">
    <property type="entry name" value="Endonuclease/exonuclease/phosphatase"/>
    <property type="match status" value="1"/>
</dbReference>
<dbReference type="InterPro" id="IPR036691">
    <property type="entry name" value="Endo/exonu/phosph_ase_sf"/>
</dbReference>
<dbReference type="GO" id="GO:0005783">
    <property type="term" value="C:endoplasmic reticulum"/>
    <property type="evidence" value="ECO:0007669"/>
    <property type="project" value="TreeGrafter"/>
</dbReference>
<feature type="domain" description="Endonuclease/exonuclease/phosphatase" evidence="4">
    <location>
        <begin position="99"/>
        <end position="275"/>
    </location>
</feature>